<dbReference type="Proteomes" id="UP000198960">
    <property type="component" value="Unassembled WGS sequence"/>
</dbReference>
<evidence type="ECO:0000259" key="3">
    <source>
        <dbReference type="Pfam" id="PF04101"/>
    </source>
</evidence>
<gene>
    <name evidence="4" type="ORF">SAMN05660991_00488</name>
</gene>
<feature type="domain" description="Glycosyl transferase family 28 C-terminal" evidence="3">
    <location>
        <begin position="570"/>
        <end position="702"/>
    </location>
</feature>
<organism evidence="4 5">
    <name type="scientific">Trujillonella endophytica</name>
    <dbReference type="NCBI Taxonomy" id="673521"/>
    <lineage>
        <taxon>Bacteria</taxon>
        <taxon>Bacillati</taxon>
        <taxon>Actinomycetota</taxon>
        <taxon>Actinomycetes</taxon>
        <taxon>Geodermatophilales</taxon>
        <taxon>Geodermatophilaceae</taxon>
        <taxon>Trujillonella</taxon>
    </lineage>
</organism>
<dbReference type="PANTHER" id="PTHR43798">
    <property type="entry name" value="MONOACYLGLYCEROL LIPASE"/>
    <property type="match status" value="1"/>
</dbReference>
<dbReference type="Gene3D" id="3.40.50.2000">
    <property type="entry name" value="Glycogen Phosphorylase B"/>
    <property type="match status" value="1"/>
</dbReference>
<protein>
    <submittedName>
        <fullName evidence="4">Predicted glycosyl transferase</fullName>
    </submittedName>
</protein>
<dbReference type="InterPro" id="IPR000073">
    <property type="entry name" value="AB_hydrolase_1"/>
</dbReference>
<dbReference type="InterPro" id="IPR007235">
    <property type="entry name" value="Glyco_trans_28_C"/>
</dbReference>
<dbReference type="Pfam" id="PF04101">
    <property type="entry name" value="Glyco_tran_28_C"/>
    <property type="match status" value="1"/>
</dbReference>
<keyword evidence="5" id="KW-1185">Reference proteome</keyword>
<evidence type="ECO:0000256" key="1">
    <source>
        <dbReference type="SAM" id="MobiDB-lite"/>
    </source>
</evidence>
<proteinExistence type="predicted"/>
<name>A0A1H8Q0N2_9ACTN</name>
<sequence length="731" mass="79643">MTTLADAPPGTPGEQSGPVAHDPGGRAVLPDVDGVVERDGVALAYEVYGSDHRTTVLLLPTWSIIPSRHWRAQIGHLARHHRVVTFDGRGSGRSGRPVGAAAYTDAEYAADAIAVLDATGTGAAVLVGLSCGATWAVHVAARSPERALGVFAIGPACALGVPDPERERYVWDTRLDTREGWAAYNRYAWTEGGYDDFLAFFFARMFPEPHSTKQIEDGIAWARDVAPETLVDTTAARLGCDGTEVQPLEPLCRLLRCPVTVVHGVQDRIRTWRVGERLAELTGGSLVLLEGSGHGPHARDPVRVNLLLDEFVARVAPPPPRRTTWTRAAHRGPRALYLSSPIGLGHARRDVAIAAELRDRHPGLAIDWLAQHPVTSVLADAGERVHPASAQLANESGHVEAEAGEHDLHAFSAIRRMDEILVSNFMVFADLVREEHYDLVVADEAWDVDHFLHDNPELKRFRFAWLTDFVGWLPMPEGGAREAALTADLNAEMLEQRERHRWVRDRSVFVGNPADVVDAEFGPGLPRIRDWTAAEFDFAGYVTGFDPARLGGTEELRAELGAAPGQPLCLVTVGGSGVGGSLLRRVLDAVPLARRLLPELRVAVVTGPRIDPRSLPELPGVRTVGYLPELHRYLAACDVAVVQGGLTTCMELTALNKPFVYVPLRRHFEQNLHVRRRLEQYGAGRCLPYEEAADPDALAAALVGELGRDVRYRPVETDGAARAAALLAELL</sequence>
<dbReference type="SUPFAM" id="SSF53474">
    <property type="entry name" value="alpha/beta-Hydrolases"/>
    <property type="match status" value="1"/>
</dbReference>
<dbReference type="Pfam" id="PF00561">
    <property type="entry name" value="Abhydrolase_1"/>
    <property type="match status" value="1"/>
</dbReference>
<dbReference type="InterPro" id="IPR050266">
    <property type="entry name" value="AB_hydrolase_sf"/>
</dbReference>
<dbReference type="SUPFAM" id="SSF53756">
    <property type="entry name" value="UDP-Glycosyltransferase/glycogen phosphorylase"/>
    <property type="match status" value="1"/>
</dbReference>
<dbReference type="Gene3D" id="3.40.50.1820">
    <property type="entry name" value="alpha/beta hydrolase"/>
    <property type="match status" value="1"/>
</dbReference>
<reference evidence="5" key="1">
    <citation type="submission" date="2016-10" db="EMBL/GenBank/DDBJ databases">
        <authorList>
            <person name="Varghese N."/>
            <person name="Submissions S."/>
        </authorList>
    </citation>
    <scope>NUCLEOTIDE SEQUENCE [LARGE SCALE GENOMIC DNA]</scope>
    <source>
        <strain evidence="5">DSM 45413</strain>
    </source>
</reference>
<dbReference type="STRING" id="673521.SAMN05660991_00488"/>
<evidence type="ECO:0000313" key="5">
    <source>
        <dbReference type="Proteomes" id="UP000198960"/>
    </source>
</evidence>
<evidence type="ECO:0000259" key="2">
    <source>
        <dbReference type="Pfam" id="PF00561"/>
    </source>
</evidence>
<keyword evidence="4" id="KW-0808">Transferase</keyword>
<evidence type="ECO:0000313" key="4">
    <source>
        <dbReference type="EMBL" id="SEO47551.1"/>
    </source>
</evidence>
<feature type="region of interest" description="Disordered" evidence="1">
    <location>
        <begin position="1"/>
        <end position="25"/>
    </location>
</feature>
<feature type="domain" description="AB hydrolase-1" evidence="2">
    <location>
        <begin position="69"/>
        <end position="297"/>
    </location>
</feature>
<dbReference type="GO" id="GO:0016020">
    <property type="term" value="C:membrane"/>
    <property type="evidence" value="ECO:0007669"/>
    <property type="project" value="TreeGrafter"/>
</dbReference>
<accession>A0A1H8Q0N2</accession>
<dbReference type="GO" id="GO:0016758">
    <property type="term" value="F:hexosyltransferase activity"/>
    <property type="evidence" value="ECO:0007669"/>
    <property type="project" value="InterPro"/>
</dbReference>
<dbReference type="PANTHER" id="PTHR43798:SF33">
    <property type="entry name" value="HYDROLASE, PUTATIVE (AFU_ORTHOLOGUE AFUA_2G14860)-RELATED"/>
    <property type="match status" value="1"/>
</dbReference>
<dbReference type="InterPro" id="IPR029058">
    <property type="entry name" value="AB_hydrolase_fold"/>
</dbReference>
<dbReference type="AlphaFoldDB" id="A0A1H8Q0N2"/>
<dbReference type="EMBL" id="FOEE01000001">
    <property type="protein sequence ID" value="SEO47551.1"/>
    <property type="molecule type" value="Genomic_DNA"/>
</dbReference>